<protein>
    <recommendedName>
        <fullName evidence="2">F-box domain-containing protein</fullName>
    </recommendedName>
</protein>
<evidence type="ECO:0000259" key="2">
    <source>
        <dbReference type="PROSITE" id="PS50181"/>
    </source>
</evidence>
<dbReference type="OrthoDB" id="2322499at2759"/>
<dbReference type="PROSITE" id="PS50181">
    <property type="entry name" value="FBOX"/>
    <property type="match status" value="1"/>
</dbReference>
<dbReference type="Pfam" id="PF00646">
    <property type="entry name" value="F-box"/>
    <property type="match status" value="1"/>
</dbReference>
<dbReference type="AlphaFoldDB" id="A0A5C2SRU1"/>
<dbReference type="CDD" id="cd09917">
    <property type="entry name" value="F-box_SF"/>
    <property type="match status" value="1"/>
</dbReference>
<evidence type="ECO:0000313" key="3">
    <source>
        <dbReference type="EMBL" id="RPD66061.1"/>
    </source>
</evidence>
<dbReference type="EMBL" id="ML122251">
    <property type="protein sequence ID" value="RPD66061.1"/>
    <property type="molecule type" value="Genomic_DNA"/>
</dbReference>
<evidence type="ECO:0000256" key="1">
    <source>
        <dbReference type="SAM" id="MobiDB-lite"/>
    </source>
</evidence>
<evidence type="ECO:0000313" key="4">
    <source>
        <dbReference type="Proteomes" id="UP000313359"/>
    </source>
</evidence>
<gene>
    <name evidence="3" type="ORF">L227DRAFT_648850</name>
</gene>
<sequence length="704" mass="80635">MPPRKRTKKSQTSPPAEENAQLAPTARRNVRGRRGGLKDMPNMPLDVLMEIFGFMHPKDLLNLARTSKAFRSFLMNRAAQPLWKASMARVDNLPSCPAYMTEPQYINLLFFNHCHNCLKTNVQTVCFESSARYCGACKPKMFVEHSQVSHLFGAIRSVAPNIESYLPAVCETHSCKWHKPDFDVLEQRWNYVDNVAAKEALAAEYGAKVEQVQEATKAFKIWRDLQKARRSAEIEQIKGERIESIKSRLRQEGWGDDLDWMQNQMLYRVSFEKQFGSKAEALTERGWTKIRDEAVSCMERIKKKRLDAERRVVLRSHFNLFAKAVKIYRGEERQKRESDVSPHMVDLAVMDEFRAILDVPESADLSVLDNADEMRNMLDAAQGRWREERKKELTVMVKQSLDVPEDVDPLTLACALFRCDVCGRGDLQYPAVVAHICARGLRFGQDLYGSTASAFWSCKGSRSPWSTNELSFSTSAASLLRPILQASGLDPNSATIRDVEGRSARLICEGCSGGCSISSYTMDADHKVKDTESYKTYDAYDCRDALAHSLKQRNCRVMFGGDRRDHRWKRVTEAEEEAIVAAEKELPVEFIINFDWDELLHGCAYCEYIARRERMPRHLRYCHDIDIDATEDDLDLHCYDHYDGEPTFPDMSLRRYDDGRIKAEYAPRDKMLSMLSAVFGFEPAAFDYDNDGLWDSDSDDSDML</sequence>
<dbReference type="Proteomes" id="UP000313359">
    <property type="component" value="Unassembled WGS sequence"/>
</dbReference>
<feature type="region of interest" description="Disordered" evidence="1">
    <location>
        <begin position="1"/>
        <end position="38"/>
    </location>
</feature>
<feature type="domain" description="F-box" evidence="2">
    <location>
        <begin position="37"/>
        <end position="86"/>
    </location>
</feature>
<dbReference type="InterPro" id="IPR001810">
    <property type="entry name" value="F-box_dom"/>
</dbReference>
<name>A0A5C2SRU1_9APHY</name>
<proteinExistence type="predicted"/>
<dbReference type="SMART" id="SM00256">
    <property type="entry name" value="FBOX"/>
    <property type="match status" value="1"/>
</dbReference>
<reference evidence="3" key="1">
    <citation type="journal article" date="2018" name="Genome Biol. Evol.">
        <title>Genomics and development of Lentinus tigrinus, a white-rot wood-decaying mushroom with dimorphic fruiting bodies.</title>
        <authorList>
            <person name="Wu B."/>
            <person name="Xu Z."/>
            <person name="Knudson A."/>
            <person name="Carlson A."/>
            <person name="Chen N."/>
            <person name="Kovaka S."/>
            <person name="LaButti K."/>
            <person name="Lipzen A."/>
            <person name="Pennachio C."/>
            <person name="Riley R."/>
            <person name="Schakwitz W."/>
            <person name="Umezawa K."/>
            <person name="Ohm R.A."/>
            <person name="Grigoriev I.V."/>
            <person name="Nagy L.G."/>
            <person name="Gibbons J."/>
            <person name="Hibbett D."/>
        </authorList>
    </citation>
    <scope>NUCLEOTIDE SEQUENCE [LARGE SCALE GENOMIC DNA]</scope>
    <source>
        <strain evidence="3">ALCF2SS1-6</strain>
    </source>
</reference>
<organism evidence="3 4">
    <name type="scientific">Lentinus tigrinus ALCF2SS1-6</name>
    <dbReference type="NCBI Taxonomy" id="1328759"/>
    <lineage>
        <taxon>Eukaryota</taxon>
        <taxon>Fungi</taxon>
        <taxon>Dikarya</taxon>
        <taxon>Basidiomycota</taxon>
        <taxon>Agaricomycotina</taxon>
        <taxon>Agaricomycetes</taxon>
        <taxon>Polyporales</taxon>
        <taxon>Polyporaceae</taxon>
        <taxon>Lentinus</taxon>
    </lineage>
</organism>
<keyword evidence="4" id="KW-1185">Reference proteome</keyword>
<dbReference type="STRING" id="1328759.A0A5C2SRU1"/>
<accession>A0A5C2SRU1</accession>
<dbReference type="InterPro" id="IPR036047">
    <property type="entry name" value="F-box-like_dom_sf"/>
</dbReference>
<dbReference type="SUPFAM" id="SSF81383">
    <property type="entry name" value="F-box domain"/>
    <property type="match status" value="1"/>
</dbReference>